<evidence type="ECO:0000313" key="4">
    <source>
        <dbReference type="EMBL" id="TWT87383.1"/>
    </source>
</evidence>
<proteinExistence type="predicted"/>
<keyword evidence="5" id="KW-1185">Reference proteome</keyword>
<accession>A0A5C5ZLR0</accession>
<organism evidence="4 5">
    <name type="scientific">Pseudobythopirellula maris</name>
    <dbReference type="NCBI Taxonomy" id="2527991"/>
    <lineage>
        <taxon>Bacteria</taxon>
        <taxon>Pseudomonadati</taxon>
        <taxon>Planctomycetota</taxon>
        <taxon>Planctomycetia</taxon>
        <taxon>Pirellulales</taxon>
        <taxon>Lacipirellulaceae</taxon>
        <taxon>Pseudobythopirellula</taxon>
    </lineage>
</organism>
<dbReference type="Proteomes" id="UP000315440">
    <property type="component" value="Unassembled WGS sequence"/>
</dbReference>
<keyword evidence="3" id="KW-0732">Signal</keyword>
<keyword evidence="2" id="KW-0472">Membrane</keyword>
<feature type="region of interest" description="Disordered" evidence="1">
    <location>
        <begin position="826"/>
        <end position="848"/>
    </location>
</feature>
<dbReference type="Gene3D" id="3.40.50.880">
    <property type="match status" value="1"/>
</dbReference>
<gene>
    <name evidence="4" type="ORF">Mal64_29220</name>
</gene>
<protein>
    <recommendedName>
        <fullName evidence="6">DUF4159 domain-containing protein</fullName>
    </recommendedName>
</protein>
<comment type="caution">
    <text evidence="4">The sequence shown here is derived from an EMBL/GenBank/DDBJ whole genome shotgun (WGS) entry which is preliminary data.</text>
</comment>
<evidence type="ECO:0000256" key="3">
    <source>
        <dbReference type="SAM" id="SignalP"/>
    </source>
</evidence>
<feature type="transmembrane region" description="Helical" evidence="2">
    <location>
        <begin position="551"/>
        <end position="570"/>
    </location>
</feature>
<evidence type="ECO:0008006" key="6">
    <source>
        <dbReference type="Google" id="ProtNLM"/>
    </source>
</evidence>
<reference evidence="4 5" key="1">
    <citation type="submission" date="2019-02" db="EMBL/GenBank/DDBJ databases">
        <title>Deep-cultivation of Planctomycetes and their phenomic and genomic characterization uncovers novel biology.</title>
        <authorList>
            <person name="Wiegand S."/>
            <person name="Jogler M."/>
            <person name="Boedeker C."/>
            <person name="Pinto D."/>
            <person name="Vollmers J."/>
            <person name="Rivas-Marin E."/>
            <person name="Kohn T."/>
            <person name="Peeters S.H."/>
            <person name="Heuer A."/>
            <person name="Rast P."/>
            <person name="Oberbeckmann S."/>
            <person name="Bunk B."/>
            <person name="Jeske O."/>
            <person name="Meyerdierks A."/>
            <person name="Storesund J.E."/>
            <person name="Kallscheuer N."/>
            <person name="Luecker S."/>
            <person name="Lage O.M."/>
            <person name="Pohl T."/>
            <person name="Merkel B.J."/>
            <person name="Hornburger P."/>
            <person name="Mueller R.-W."/>
            <person name="Bruemmer F."/>
            <person name="Labrenz M."/>
            <person name="Spormann A.M."/>
            <person name="Op Den Camp H."/>
            <person name="Overmann J."/>
            <person name="Amann R."/>
            <person name="Jetten M.S.M."/>
            <person name="Mascher T."/>
            <person name="Medema M.H."/>
            <person name="Devos D.P."/>
            <person name="Kaster A.-K."/>
            <person name="Ovreas L."/>
            <person name="Rohde M."/>
            <person name="Galperin M.Y."/>
            <person name="Jogler C."/>
        </authorList>
    </citation>
    <scope>NUCLEOTIDE SEQUENCE [LARGE SCALE GENOMIC DNA]</scope>
    <source>
        <strain evidence="4 5">Mal64</strain>
    </source>
</reference>
<name>A0A5C5ZLR0_9BACT</name>
<dbReference type="InterPro" id="IPR029062">
    <property type="entry name" value="Class_I_gatase-like"/>
</dbReference>
<evidence type="ECO:0000313" key="5">
    <source>
        <dbReference type="Proteomes" id="UP000315440"/>
    </source>
</evidence>
<feature type="chain" id="PRO_5022712551" description="DUF4159 domain-containing protein" evidence="3">
    <location>
        <begin position="23"/>
        <end position="848"/>
    </location>
</feature>
<feature type="region of interest" description="Disordered" evidence="1">
    <location>
        <begin position="39"/>
        <end position="62"/>
    </location>
</feature>
<feature type="compositionally biased region" description="Basic and acidic residues" evidence="1">
    <location>
        <begin position="40"/>
        <end position="52"/>
    </location>
</feature>
<keyword evidence="2" id="KW-1133">Transmembrane helix</keyword>
<dbReference type="EMBL" id="SJPQ01000003">
    <property type="protein sequence ID" value="TWT87383.1"/>
    <property type="molecule type" value="Genomic_DNA"/>
</dbReference>
<sequence precursor="true">MWARLMLLLLAAAMLTAPGCSCRTETPQERAARLAQEAEELAKKKAEQEQEQKGIALSLPTPMPGRRDAPSMLFKPGHWSSVAQGAKSNAEDFEGLLSQSFVDEQNDPLPTAGAPFALSFSRDIVLPKGAPKQVESVVWPPIEAGQLRMRTTLRDRKSGALVDDAPLTVQTLLDHQYHFLVLAKEASRYGFLDSLYSVNATLPDSVDFGALAPMTAPSTLDADRNYRVVAPRVDDAEFGILAPDNPLAWTSIACVVWDEVDPEALRPTQRDALVDWLHWGGVMLVNGPDSLDLLRGSFLDEFLPAESAGAREIVAADLAPLASRYGVARRSGELKVSRPWSGVRLTKRPAGAWAPGLDGLVAERRVGRGRMVVTAMQLAEPDLINWRDGVDNFYNAVLLRRPPRLFKPNRFNPSLAVVYWDGPEPLKLDPALNSRVRVFARDAAAVDGDLAASFVDEDAQVAGGFRFNAPPTTSRGVQSLAGLKTAVPPKRRGGVAAWRSDTPVANAAREALRKAAGVTVPGAGFVAAWLAAYLVLLVPMNWLFFKALGRVELAWIAAPIIALLGALVVVRQAQLDIGFVRARTEIAVIETQPEHPRAWVTRYNAFYTSLSAAYELEFDNPTAVATPFWRGPQDDRARLSGLAPVSYERLERSRLKGMTISSASTDFVMSEEVRDLGPLLRVGKSYNGVDQLENHSELRFENLVIVERRDGSRGSKGKAAKPRLDGVWIGELPPGEATPIALRPTMAGDAAPFAAQRQQARADRGADAKTLDLEPLFALALDAREFEPGERRVIASVAGPLDGLTVSPDSSQAGGAALVVMHLRYGPTPPPVNDKNAPIDVTQTNDGG</sequence>
<evidence type="ECO:0000256" key="1">
    <source>
        <dbReference type="SAM" id="MobiDB-lite"/>
    </source>
</evidence>
<feature type="signal peptide" evidence="3">
    <location>
        <begin position="1"/>
        <end position="22"/>
    </location>
</feature>
<evidence type="ECO:0000256" key="2">
    <source>
        <dbReference type="SAM" id="Phobius"/>
    </source>
</evidence>
<dbReference type="AlphaFoldDB" id="A0A5C5ZLR0"/>
<keyword evidence="2" id="KW-0812">Transmembrane</keyword>
<feature type="transmembrane region" description="Helical" evidence="2">
    <location>
        <begin position="522"/>
        <end position="544"/>
    </location>
</feature>